<dbReference type="EMBL" id="JADGJD010001437">
    <property type="protein sequence ID" value="KAJ3042236.1"/>
    <property type="molecule type" value="Genomic_DNA"/>
</dbReference>
<organism evidence="1 2">
    <name type="scientific">Rhizophlyctis rosea</name>
    <dbReference type="NCBI Taxonomy" id="64517"/>
    <lineage>
        <taxon>Eukaryota</taxon>
        <taxon>Fungi</taxon>
        <taxon>Fungi incertae sedis</taxon>
        <taxon>Chytridiomycota</taxon>
        <taxon>Chytridiomycota incertae sedis</taxon>
        <taxon>Chytridiomycetes</taxon>
        <taxon>Rhizophlyctidales</taxon>
        <taxon>Rhizophlyctidaceae</taxon>
        <taxon>Rhizophlyctis</taxon>
    </lineage>
</organism>
<gene>
    <name evidence="1" type="ORF">HK097_002087</name>
</gene>
<protein>
    <submittedName>
        <fullName evidence="1">Uncharacterized protein</fullName>
    </submittedName>
</protein>
<keyword evidence="2" id="KW-1185">Reference proteome</keyword>
<accession>A0AAD5S3R8</accession>
<comment type="caution">
    <text evidence="1">The sequence shown here is derived from an EMBL/GenBank/DDBJ whole genome shotgun (WGS) entry which is preliminary data.</text>
</comment>
<dbReference type="InterPro" id="IPR049511">
    <property type="entry name" value="PGH-like_rpt"/>
</dbReference>
<evidence type="ECO:0000313" key="2">
    <source>
        <dbReference type="Proteomes" id="UP001212841"/>
    </source>
</evidence>
<dbReference type="Proteomes" id="UP001212841">
    <property type="component" value="Unassembled WGS sequence"/>
</dbReference>
<name>A0AAD5S3R8_9FUNG</name>
<dbReference type="AlphaFoldDB" id="A0AAD5S3R8"/>
<proteinExistence type="predicted"/>
<reference evidence="1" key="1">
    <citation type="submission" date="2020-05" db="EMBL/GenBank/DDBJ databases">
        <title>Phylogenomic resolution of chytrid fungi.</title>
        <authorList>
            <person name="Stajich J.E."/>
            <person name="Amses K."/>
            <person name="Simmons R."/>
            <person name="Seto K."/>
            <person name="Myers J."/>
            <person name="Bonds A."/>
            <person name="Quandt C.A."/>
            <person name="Barry K."/>
            <person name="Liu P."/>
            <person name="Grigoriev I."/>
            <person name="Longcore J.E."/>
            <person name="James T.Y."/>
        </authorList>
    </citation>
    <scope>NUCLEOTIDE SEQUENCE</scope>
    <source>
        <strain evidence="1">JEL0318</strain>
    </source>
</reference>
<evidence type="ECO:0000313" key="1">
    <source>
        <dbReference type="EMBL" id="KAJ3042236.1"/>
    </source>
</evidence>
<sequence length="129" mass="14079">MNGASLISTATPKAAESSALWLTEHTAHLEGTNPKIYGRWDVAPSGYAEKQPIVKPQMSATQFQTAFDDAYTNKKYGLTSMSVYVINSVEYFSAVFSPHTSLCRVRFGLTLSTLTSEISSRAALGDYLD</sequence>
<dbReference type="Pfam" id="PF17660">
    <property type="entry name" value="BTRD1"/>
    <property type="match status" value="1"/>
</dbReference>